<keyword evidence="3 7" id="KW-0479">Metal-binding</keyword>
<evidence type="ECO:0000313" key="17">
    <source>
        <dbReference type="Proteomes" id="UP001154111"/>
    </source>
</evidence>
<dbReference type="EMBL" id="OW659477">
    <property type="protein sequence ID" value="CAH2760896.1"/>
    <property type="molecule type" value="Genomic_DNA"/>
</dbReference>
<dbReference type="AlphaFoldDB" id="A0AAU9VGV1"/>
<evidence type="ECO:0000313" key="16">
    <source>
        <dbReference type="Proteomes" id="UP001154095"/>
    </source>
</evidence>
<evidence type="ECO:0000313" key="15">
    <source>
        <dbReference type="EMBL" id="CAH2760903.1"/>
    </source>
</evidence>
<evidence type="ECO:0000256" key="9">
    <source>
        <dbReference type="RuleBase" id="RU004327"/>
    </source>
</evidence>
<dbReference type="Pfam" id="PF02880">
    <property type="entry name" value="PGM_PMM_III"/>
    <property type="match status" value="1"/>
</dbReference>
<dbReference type="GO" id="GO:0004615">
    <property type="term" value="F:phosphomannomutase activity"/>
    <property type="evidence" value="ECO:0007669"/>
    <property type="project" value="TreeGrafter"/>
</dbReference>
<feature type="domain" description="Alpha-D-phosphohexomutase alpha/beta/alpha" evidence="12">
    <location>
        <begin position="153"/>
        <end position="248"/>
    </location>
</feature>
<comment type="similarity">
    <text evidence="1 7 8">Belongs to the phosphohexose mutase family.</text>
</comment>
<feature type="binding site" description="via phosphate group" evidence="7">
    <location>
        <position position="96"/>
    </location>
    <ligand>
        <name>Mg(2+)</name>
        <dbReference type="ChEBI" id="CHEBI:18420"/>
    </ligand>
</feature>
<dbReference type="GO" id="GO:0006048">
    <property type="term" value="P:UDP-N-acetylglucosamine biosynthetic process"/>
    <property type="evidence" value="ECO:0007669"/>
    <property type="project" value="TreeGrafter"/>
</dbReference>
<evidence type="ECO:0000256" key="4">
    <source>
        <dbReference type="ARBA" id="ARBA00022842"/>
    </source>
</evidence>
<dbReference type="GO" id="GO:0000287">
    <property type="term" value="F:magnesium ion binding"/>
    <property type="evidence" value="ECO:0007669"/>
    <property type="project" value="UniProtKB-UniRule"/>
</dbReference>
<dbReference type="CDD" id="cd05802">
    <property type="entry name" value="GlmM"/>
    <property type="match status" value="1"/>
</dbReference>
<feature type="binding site" evidence="7">
    <location>
        <position position="239"/>
    </location>
    <ligand>
        <name>Mg(2+)</name>
        <dbReference type="ChEBI" id="CHEBI:18420"/>
    </ligand>
</feature>
<keyword evidence="2 7" id="KW-0597">Phosphoprotein</keyword>
<comment type="cofactor">
    <cofactor evidence="7">
        <name>Mg(2+)</name>
        <dbReference type="ChEBI" id="CHEBI:18420"/>
    </cofactor>
    <text evidence="7">Binds 1 Mg(2+) ion per subunit.</text>
</comment>
<comment type="PTM">
    <text evidence="7">Activated by phosphorylation.</text>
</comment>
<evidence type="ECO:0000256" key="1">
    <source>
        <dbReference type="ARBA" id="ARBA00010231"/>
    </source>
</evidence>
<dbReference type="PROSITE" id="PS00710">
    <property type="entry name" value="PGM_PMM"/>
    <property type="match status" value="1"/>
</dbReference>
<evidence type="ECO:0000259" key="11">
    <source>
        <dbReference type="Pfam" id="PF02878"/>
    </source>
</evidence>
<feature type="domain" description="Alpha-D-phosphohexomutase alpha/beta/alpha" evidence="13">
    <location>
        <begin position="252"/>
        <end position="359"/>
    </location>
</feature>
<dbReference type="Pfam" id="PF00408">
    <property type="entry name" value="PGM_PMM_IV"/>
    <property type="match status" value="1"/>
</dbReference>
<dbReference type="GO" id="GO:0005829">
    <property type="term" value="C:cytosol"/>
    <property type="evidence" value="ECO:0007669"/>
    <property type="project" value="TreeGrafter"/>
</dbReference>
<feature type="domain" description="Alpha-D-phosphohexomutase alpha/beta/alpha" evidence="11">
    <location>
        <begin position="3"/>
        <end position="129"/>
    </location>
</feature>
<dbReference type="NCBIfam" id="TIGR01455">
    <property type="entry name" value="glmM"/>
    <property type="match status" value="1"/>
</dbReference>
<keyword evidence="5 7" id="KW-0413">Isomerase</keyword>
<dbReference type="InterPro" id="IPR006352">
    <property type="entry name" value="GlmM_bact"/>
</dbReference>
<dbReference type="Proteomes" id="UP001154095">
    <property type="component" value="Chromosome"/>
</dbReference>
<gene>
    <name evidence="7 14" type="primary">glmM</name>
    <name evidence="14" type="ORF">ERYAMS2_00422</name>
    <name evidence="15" type="ORF">ERYAMS_00132</name>
</gene>
<dbReference type="InterPro" id="IPR005843">
    <property type="entry name" value="A-D-PHexomutase_C"/>
</dbReference>
<dbReference type="InterPro" id="IPR005844">
    <property type="entry name" value="A-D-PHexomutase_a/b/a-I"/>
</dbReference>
<dbReference type="InterPro" id="IPR005846">
    <property type="entry name" value="A-D-PHexomutase_a/b/a-III"/>
</dbReference>
<dbReference type="FunFam" id="3.40.120.10:FF:000001">
    <property type="entry name" value="Phosphoglucosamine mutase"/>
    <property type="match status" value="1"/>
</dbReference>
<dbReference type="PANTHER" id="PTHR42946">
    <property type="entry name" value="PHOSPHOHEXOSE MUTASE"/>
    <property type="match status" value="1"/>
</dbReference>
<sequence>MGKYFGTDGLRGKANDALSLDIAIKVGQYLGYSFRGEKIVVGQDTRLSSGMFASAIAAGATSMGADVYLLGVCATPALAYAVKNEGFAGGVMISASHNPYYDNGLKCFASTGMKISAELEEKIEAYIDGELSIDVAHSNEIGRVVEFPEGLETYIQYLESLIDVRFDGLNVVLDTANGSAVSSAERLFKDLGACVTVMNNNPDGLNINTECGSTHPESLQAKVVEMGADMGFAFDGDADRCLAVNHKGEMVDGDEILFILGRFFKSEKQLKEDTIVSTVMANLGFLKSCQKSGLNVITTDVGDKHVYASMNENDYKLGGEQSGHIILKDYATTGDGVLTALVIAEIASKAGKTLAELGSECIRFPQLLQNVPVNDKQAVMNHDAVKEAENRIHRELGDEGRLLLRPSGTEPLVRVMVEAQTDDLCEHYVNDMINVINNIE</sequence>
<protein>
    <recommendedName>
        <fullName evidence="7 9">Phosphoglucosamine mutase</fullName>
        <ecNumber evidence="7 9">5.4.2.10</ecNumber>
    </recommendedName>
</protein>
<keyword evidence="4 7" id="KW-0460">Magnesium</keyword>
<evidence type="ECO:0000259" key="13">
    <source>
        <dbReference type="Pfam" id="PF02880"/>
    </source>
</evidence>
<evidence type="ECO:0000256" key="2">
    <source>
        <dbReference type="ARBA" id="ARBA00022553"/>
    </source>
</evidence>
<proteinExistence type="inferred from homology"/>
<dbReference type="PANTHER" id="PTHR42946:SF1">
    <property type="entry name" value="PHOSPHOGLUCOMUTASE (ALPHA-D-GLUCOSE-1,6-BISPHOSPHATE-DEPENDENT)"/>
    <property type="match status" value="1"/>
</dbReference>
<feature type="domain" description="Alpha-D-phosphohexomutase C-terminal" evidence="10">
    <location>
        <begin position="369"/>
        <end position="433"/>
    </location>
</feature>
<accession>A0AAU9VGV1</accession>
<reference evidence="14" key="1">
    <citation type="submission" date="2022-04" db="EMBL/GenBank/DDBJ databases">
        <authorList>
            <person name="Forde T."/>
        </authorList>
    </citation>
    <scope>NUCLEOTIDE SEQUENCE</scope>
    <source>
        <strain evidence="14">A18Y016a</strain>
        <strain evidence="15">A18Y020d</strain>
    </source>
</reference>
<feature type="binding site" evidence="7">
    <location>
        <position position="235"/>
    </location>
    <ligand>
        <name>Mg(2+)</name>
        <dbReference type="ChEBI" id="CHEBI:18420"/>
    </ligand>
</feature>
<dbReference type="InterPro" id="IPR036900">
    <property type="entry name" value="A-D-PHexomutase_C_sf"/>
</dbReference>
<evidence type="ECO:0000256" key="7">
    <source>
        <dbReference type="HAMAP-Rule" id="MF_01554"/>
    </source>
</evidence>
<organism evidence="14 17">
    <name type="scientific">Erysipelothrix amsterdamensis</name>
    <dbReference type="NCBI Taxonomy" id="2929157"/>
    <lineage>
        <taxon>Bacteria</taxon>
        <taxon>Bacillati</taxon>
        <taxon>Bacillota</taxon>
        <taxon>Erysipelotrichia</taxon>
        <taxon>Erysipelotrichales</taxon>
        <taxon>Erysipelotrichaceae</taxon>
        <taxon>Erysipelothrix</taxon>
    </lineage>
</organism>
<dbReference type="InterPro" id="IPR016066">
    <property type="entry name" value="A-D-PHexomutase_CS"/>
</dbReference>
<feature type="modified residue" description="Phosphoserine" evidence="7">
    <location>
        <position position="96"/>
    </location>
</feature>
<dbReference type="RefSeq" id="WP_254007126.1">
    <property type="nucleotide sequence ID" value="NZ_OW659477.1"/>
</dbReference>
<dbReference type="InterPro" id="IPR016055">
    <property type="entry name" value="A-D-PHexomutase_a/b/a-I/II/III"/>
</dbReference>
<dbReference type="GO" id="GO:0005975">
    <property type="term" value="P:carbohydrate metabolic process"/>
    <property type="evidence" value="ECO:0007669"/>
    <property type="project" value="InterPro"/>
</dbReference>
<evidence type="ECO:0000256" key="5">
    <source>
        <dbReference type="ARBA" id="ARBA00023235"/>
    </source>
</evidence>
<feature type="active site" description="Phosphoserine intermediate" evidence="7">
    <location>
        <position position="96"/>
    </location>
</feature>
<dbReference type="EMBL" id="OW659496">
    <property type="protein sequence ID" value="CAH2760903.1"/>
    <property type="molecule type" value="Genomic_DNA"/>
</dbReference>
<keyword evidence="16" id="KW-1185">Reference proteome</keyword>
<evidence type="ECO:0000256" key="8">
    <source>
        <dbReference type="RuleBase" id="RU004326"/>
    </source>
</evidence>
<evidence type="ECO:0000256" key="3">
    <source>
        <dbReference type="ARBA" id="ARBA00022723"/>
    </source>
</evidence>
<dbReference type="Gene3D" id="3.30.310.50">
    <property type="entry name" value="Alpha-D-phosphohexomutase, C-terminal domain"/>
    <property type="match status" value="1"/>
</dbReference>
<dbReference type="Proteomes" id="UP001154111">
    <property type="component" value="Chromosome"/>
</dbReference>
<dbReference type="InterPro" id="IPR005845">
    <property type="entry name" value="A-D-PHexomutase_a/b/a-II"/>
</dbReference>
<comment type="function">
    <text evidence="7 9">Catalyzes the conversion of glucosamine-6-phosphate to glucosamine-1-phosphate.</text>
</comment>
<comment type="catalytic activity">
    <reaction evidence="6 7 9">
        <text>alpha-D-glucosamine 1-phosphate = D-glucosamine 6-phosphate</text>
        <dbReference type="Rhea" id="RHEA:23424"/>
        <dbReference type="ChEBI" id="CHEBI:58516"/>
        <dbReference type="ChEBI" id="CHEBI:58725"/>
        <dbReference type="EC" id="5.4.2.10"/>
    </reaction>
</comment>
<dbReference type="EC" id="5.4.2.10" evidence="7 9"/>
<dbReference type="Pfam" id="PF02879">
    <property type="entry name" value="PGM_PMM_II"/>
    <property type="match status" value="1"/>
</dbReference>
<dbReference type="SUPFAM" id="SSF53738">
    <property type="entry name" value="Phosphoglucomutase, first 3 domains"/>
    <property type="match status" value="3"/>
</dbReference>
<feature type="binding site" evidence="7">
    <location>
        <position position="237"/>
    </location>
    <ligand>
        <name>Mg(2+)</name>
        <dbReference type="ChEBI" id="CHEBI:18420"/>
    </ligand>
</feature>
<evidence type="ECO:0000259" key="10">
    <source>
        <dbReference type="Pfam" id="PF00408"/>
    </source>
</evidence>
<evidence type="ECO:0000313" key="14">
    <source>
        <dbReference type="EMBL" id="CAH2760896.1"/>
    </source>
</evidence>
<dbReference type="InterPro" id="IPR005841">
    <property type="entry name" value="Alpha-D-phosphohexomutase_SF"/>
</dbReference>
<dbReference type="SUPFAM" id="SSF55957">
    <property type="entry name" value="Phosphoglucomutase, C-terminal domain"/>
    <property type="match status" value="1"/>
</dbReference>
<dbReference type="Gene3D" id="3.40.120.10">
    <property type="entry name" value="Alpha-D-Glucose-1,6-Bisphosphate, subunit A, domain 3"/>
    <property type="match status" value="3"/>
</dbReference>
<dbReference type="Pfam" id="PF02878">
    <property type="entry name" value="PGM_PMM_I"/>
    <property type="match status" value="1"/>
</dbReference>
<dbReference type="GO" id="GO:0009252">
    <property type="term" value="P:peptidoglycan biosynthetic process"/>
    <property type="evidence" value="ECO:0007669"/>
    <property type="project" value="TreeGrafter"/>
</dbReference>
<name>A0AAU9VGV1_9FIRM</name>
<dbReference type="InterPro" id="IPR050060">
    <property type="entry name" value="Phosphoglucosamine_mutase"/>
</dbReference>
<evidence type="ECO:0000259" key="12">
    <source>
        <dbReference type="Pfam" id="PF02879"/>
    </source>
</evidence>
<dbReference type="FunFam" id="3.40.120.10:FF:000003">
    <property type="entry name" value="Phosphoglucosamine mutase"/>
    <property type="match status" value="1"/>
</dbReference>
<dbReference type="FunFam" id="3.30.310.50:FF:000001">
    <property type="entry name" value="Phosphoglucosamine mutase"/>
    <property type="match status" value="1"/>
</dbReference>
<dbReference type="HAMAP" id="MF_01554_B">
    <property type="entry name" value="GlmM_B"/>
    <property type="match status" value="1"/>
</dbReference>
<evidence type="ECO:0000256" key="6">
    <source>
        <dbReference type="ARBA" id="ARBA00050364"/>
    </source>
</evidence>
<dbReference type="PRINTS" id="PR00509">
    <property type="entry name" value="PGMPMM"/>
</dbReference>
<dbReference type="GO" id="GO:0008966">
    <property type="term" value="F:phosphoglucosamine mutase activity"/>
    <property type="evidence" value="ECO:0007669"/>
    <property type="project" value="UniProtKB-UniRule"/>
</dbReference>